<name>A0A383TYE9_9FLAO</name>
<keyword evidence="1" id="KW-1133">Transmembrane helix</keyword>
<dbReference type="AlphaFoldDB" id="A0A383TYE9"/>
<keyword evidence="3" id="KW-1185">Reference proteome</keyword>
<sequence length="61" mass="6758">MKNLNKTILSFIAGFIITYLLFIFRAEATQELALTNALGGGIGLAVGYFLYEKYMKEDSSS</sequence>
<dbReference type="RefSeq" id="WP_119057630.1">
    <property type="nucleotide sequence ID" value="NZ_UNSC01000003.1"/>
</dbReference>
<keyword evidence="1" id="KW-0812">Transmembrane</keyword>
<feature type="transmembrane region" description="Helical" evidence="1">
    <location>
        <begin position="32"/>
        <end position="51"/>
    </location>
</feature>
<evidence type="ECO:0000313" key="2">
    <source>
        <dbReference type="EMBL" id="SZD72258.1"/>
    </source>
</evidence>
<evidence type="ECO:0000256" key="1">
    <source>
        <dbReference type="SAM" id="Phobius"/>
    </source>
</evidence>
<gene>
    <name evidence="2" type="ORF">SAMEA104719789_00698</name>
</gene>
<protein>
    <submittedName>
        <fullName evidence="2">Uncharacterized protein</fullName>
    </submittedName>
</protein>
<evidence type="ECO:0000313" key="3">
    <source>
        <dbReference type="Proteomes" id="UP000262142"/>
    </source>
</evidence>
<accession>A0A383TYE9</accession>
<reference evidence="2 3" key="1">
    <citation type="submission" date="2018-09" db="EMBL/GenBank/DDBJ databases">
        <authorList>
            <consortium name="Pathogen Informatics"/>
        </authorList>
    </citation>
    <scope>NUCLEOTIDE SEQUENCE [LARGE SCALE GENOMIC DNA]</scope>
    <source>
        <strain evidence="2 3">OH-22767</strain>
    </source>
</reference>
<organism evidence="2 3">
    <name type="scientific">Candidatus Ornithobacterium hominis</name>
    <dbReference type="NCBI Taxonomy" id="2497989"/>
    <lineage>
        <taxon>Bacteria</taxon>
        <taxon>Pseudomonadati</taxon>
        <taxon>Bacteroidota</taxon>
        <taxon>Flavobacteriia</taxon>
        <taxon>Flavobacteriales</taxon>
        <taxon>Weeksellaceae</taxon>
        <taxon>Ornithobacterium</taxon>
    </lineage>
</organism>
<proteinExistence type="predicted"/>
<feature type="transmembrane region" description="Helical" evidence="1">
    <location>
        <begin position="7"/>
        <end position="26"/>
    </location>
</feature>
<dbReference type="EMBL" id="UNSC01000003">
    <property type="protein sequence ID" value="SZD72258.1"/>
    <property type="molecule type" value="Genomic_DNA"/>
</dbReference>
<keyword evidence="1" id="KW-0472">Membrane</keyword>
<dbReference type="Proteomes" id="UP000262142">
    <property type="component" value="Unassembled WGS sequence"/>
</dbReference>